<feature type="region of interest" description="Disordered" evidence="1">
    <location>
        <begin position="1"/>
        <end position="30"/>
    </location>
</feature>
<feature type="compositionally biased region" description="Basic and acidic residues" evidence="1">
    <location>
        <begin position="156"/>
        <end position="166"/>
    </location>
</feature>
<name>A0A2U3E2T4_PURLI</name>
<accession>A0A2U3E2T4</accession>
<dbReference type="EMBL" id="LCWV01000014">
    <property type="protein sequence ID" value="PWI68799.1"/>
    <property type="molecule type" value="Genomic_DNA"/>
</dbReference>
<gene>
    <name evidence="2" type="ORF">PCL_01888</name>
</gene>
<evidence type="ECO:0000313" key="2">
    <source>
        <dbReference type="EMBL" id="PWI68799.1"/>
    </source>
</evidence>
<dbReference type="AlphaFoldDB" id="A0A2U3E2T4"/>
<evidence type="ECO:0000313" key="3">
    <source>
        <dbReference type="Proteomes" id="UP000245956"/>
    </source>
</evidence>
<proteinExistence type="predicted"/>
<sequence length="166" mass="17719">MTAAISEEPRWGGSADEFTGCRRARPTAPQTDGVRGCWGLEMQLTSRKALTPDRAPDAGAVVVAAQAGAGSGSRLAWQPPAQGTFAGAAPCPLWILPRYWPPHTLRYLRYPAAAADDDDDDALPSLPLIHGVSLVVSRPTARPSGLSPPPFTRTRTRIDAMIKPRP</sequence>
<comment type="caution">
    <text evidence="2">The sequence shown here is derived from an EMBL/GenBank/DDBJ whole genome shotgun (WGS) entry which is preliminary data.</text>
</comment>
<evidence type="ECO:0000256" key="1">
    <source>
        <dbReference type="SAM" id="MobiDB-lite"/>
    </source>
</evidence>
<feature type="region of interest" description="Disordered" evidence="1">
    <location>
        <begin position="139"/>
        <end position="166"/>
    </location>
</feature>
<reference evidence="2 3" key="1">
    <citation type="journal article" date="2016" name="Front. Microbiol.">
        <title>Genome and transcriptome sequences reveal the specific parasitism of the nematophagous Purpureocillium lilacinum 36-1.</title>
        <authorList>
            <person name="Xie J."/>
            <person name="Li S."/>
            <person name="Mo C."/>
            <person name="Xiao X."/>
            <person name="Peng D."/>
            <person name="Wang G."/>
            <person name="Xiao Y."/>
        </authorList>
    </citation>
    <scope>NUCLEOTIDE SEQUENCE [LARGE SCALE GENOMIC DNA]</scope>
    <source>
        <strain evidence="2 3">36-1</strain>
    </source>
</reference>
<organism evidence="2 3">
    <name type="scientific">Purpureocillium lilacinum</name>
    <name type="common">Paecilomyces lilacinus</name>
    <dbReference type="NCBI Taxonomy" id="33203"/>
    <lineage>
        <taxon>Eukaryota</taxon>
        <taxon>Fungi</taxon>
        <taxon>Dikarya</taxon>
        <taxon>Ascomycota</taxon>
        <taxon>Pezizomycotina</taxon>
        <taxon>Sordariomycetes</taxon>
        <taxon>Hypocreomycetidae</taxon>
        <taxon>Hypocreales</taxon>
        <taxon>Ophiocordycipitaceae</taxon>
        <taxon>Purpureocillium</taxon>
    </lineage>
</organism>
<protein>
    <submittedName>
        <fullName evidence="2">Uncharacterized protein</fullName>
    </submittedName>
</protein>
<dbReference type="Proteomes" id="UP000245956">
    <property type="component" value="Unassembled WGS sequence"/>
</dbReference>